<dbReference type="NCBIfam" id="TIGR04056">
    <property type="entry name" value="OMP_RagA_SusC"/>
    <property type="match status" value="1"/>
</dbReference>
<proteinExistence type="inferred from homology"/>
<dbReference type="Gene3D" id="2.60.40.1120">
    <property type="entry name" value="Carboxypeptidase-like, regulatory domain"/>
    <property type="match status" value="1"/>
</dbReference>
<dbReference type="PROSITE" id="PS52016">
    <property type="entry name" value="TONB_DEPENDENT_REC_3"/>
    <property type="match status" value="1"/>
</dbReference>
<dbReference type="Pfam" id="PF13715">
    <property type="entry name" value="CarbopepD_reg_2"/>
    <property type="match status" value="1"/>
</dbReference>
<keyword evidence="4 7" id="KW-0812">Transmembrane</keyword>
<evidence type="ECO:0000256" key="4">
    <source>
        <dbReference type="ARBA" id="ARBA00022692"/>
    </source>
</evidence>
<dbReference type="EMBL" id="LTDF01000043">
    <property type="protein sequence ID" value="KXT54675.1"/>
    <property type="molecule type" value="Genomic_DNA"/>
</dbReference>
<dbReference type="InterPro" id="IPR023996">
    <property type="entry name" value="TonB-dep_OMP_SusC/RagA"/>
</dbReference>
<dbReference type="Gene3D" id="2.40.170.20">
    <property type="entry name" value="TonB-dependent receptor, beta-barrel domain"/>
    <property type="match status" value="1"/>
</dbReference>
<organism evidence="9">
    <name type="scientific">Bacteroides intestinalis</name>
    <dbReference type="NCBI Taxonomy" id="329854"/>
    <lineage>
        <taxon>Bacteria</taxon>
        <taxon>Pseudomonadati</taxon>
        <taxon>Bacteroidota</taxon>
        <taxon>Bacteroidia</taxon>
        <taxon>Bacteroidales</taxon>
        <taxon>Bacteroidaceae</taxon>
        <taxon>Bacteroides</taxon>
    </lineage>
</organism>
<dbReference type="NCBIfam" id="TIGR04057">
    <property type="entry name" value="SusC_RagA_signa"/>
    <property type="match status" value="1"/>
</dbReference>
<protein>
    <submittedName>
        <fullName evidence="9">TonB-dependent receptor plug domain protein</fullName>
    </submittedName>
</protein>
<sequence>MMDLNHFFKWGQWNILSRTSLLLTTSLYLSLPLSAESLTDTDVRRTEAGIYIADKTQQTGKIRGTVVDVNGDPIIGATIQIKGTADATITNVDGLFEVNAVEKSIIIISYIGFQTQKITIGMQSNLKVVLKEDNELLDEVVVVGYGSVKKSDLTGAVSSVSNESLIRGGKASAVASMQGTVPGVNIVRTRNKPGSSYDINIRGLASISGSTAPLIVVDGMPGADLENINPDDIEKIDILKDASSTAIYGSRATNGVVIVTTKKGTVGKPQITYNGYVGMKTYTNMPDFMDGDEFVQFIREFYRSSRGNGEYIPDEQIFTDPSELKAVKEHKYFDWVDALSSPALITNHTIAASGGTDVARYSFSGGYYYEDGMIDTQDYTRYNLKSTVDIAPNDKVKFGGSLYLTHSIQNRGNGNVLVDMLRMCPTQHPTDLITGETVYRFPGNNMMNPLTTLDNEAYRNKIINVLANVYLAITPVKGLELKSSFSPNLVANQVGTFYDVWSKEMGGGANGGKSSYDKNNDTNWVWDNMISYQWNKGVHNLNVMGVFSLQQKQTEELGGAVKDLKYTSLWYNLAGGAMTSLTSKYVQTNLMSYLGRMSYNLMDKYLLTASLRYDGSSRLADGNKWSLFPSVAVAWRLSEEEFMKADWLSNLKLRVSYGQTGNDNVAAYQTEGILSGAKYASFGSSNVIGYVPGNLQNMSLGWERTNEYNIGIDYGFFNNRISGSIEYYNRLTKDLIMSKALPIHLGYSSVNDNVGSVRNQGVEFVVNTENIRTKDFSWRTTWSFAYNKNEIVDLEYKEELGVYASELSGKQGDFKNRWIIGQPITANIVLQSDGVWQLDEAEEAAKYGAKPGQYRIKDYNGDYAYNDKDLIIYGKRTPDITGGFTNTFTYKNFDLAIHAYYSFGAKQAGYFVENNLPGRERFNRLNVNYWTPENPSNEYAQPGNTGPSGGVGVNSKTGAYSRQCLNTDFVKVAYITLGYTFSKKVIGNYLNRLRVYATVQNPFTFTGFKGIDPEYPSGWPGNTDFMTSNWTFGVNVSF</sequence>
<dbReference type="PATRIC" id="fig|329854.7.peg.597"/>
<evidence type="ECO:0000256" key="6">
    <source>
        <dbReference type="ARBA" id="ARBA00023237"/>
    </source>
</evidence>
<evidence type="ECO:0000313" key="10">
    <source>
        <dbReference type="Proteomes" id="UP000070319"/>
    </source>
</evidence>
<dbReference type="InterPro" id="IPR037066">
    <property type="entry name" value="Plug_dom_sf"/>
</dbReference>
<keyword evidence="3 7" id="KW-1134">Transmembrane beta strand</keyword>
<keyword evidence="9" id="KW-0675">Receptor</keyword>
<accession>A0A139LTB4</accession>
<name>A0A139LTB4_9BACE</name>
<gene>
    <name evidence="9" type="ORF">HMPREF2531_00597</name>
</gene>
<evidence type="ECO:0000313" key="9">
    <source>
        <dbReference type="EMBL" id="KXT54675.1"/>
    </source>
</evidence>
<dbReference type="Gene3D" id="2.170.130.10">
    <property type="entry name" value="TonB-dependent receptor, plug domain"/>
    <property type="match status" value="1"/>
</dbReference>
<dbReference type="RefSeq" id="WP_231864075.1">
    <property type="nucleotide sequence ID" value="NZ_KQ968678.1"/>
</dbReference>
<keyword evidence="6 7" id="KW-0998">Cell outer membrane</keyword>
<dbReference type="SUPFAM" id="SSF56935">
    <property type="entry name" value="Porins"/>
    <property type="match status" value="1"/>
</dbReference>
<evidence type="ECO:0000256" key="1">
    <source>
        <dbReference type="ARBA" id="ARBA00004571"/>
    </source>
</evidence>
<dbReference type="SUPFAM" id="SSF49464">
    <property type="entry name" value="Carboxypeptidase regulatory domain-like"/>
    <property type="match status" value="1"/>
</dbReference>
<feature type="domain" description="TonB-dependent receptor plug" evidence="8">
    <location>
        <begin position="150"/>
        <end position="256"/>
    </location>
</feature>
<dbReference type="FunFam" id="2.170.130.10:FF:000008">
    <property type="entry name" value="SusC/RagA family TonB-linked outer membrane protein"/>
    <property type="match status" value="1"/>
</dbReference>
<dbReference type="InterPro" id="IPR023997">
    <property type="entry name" value="TonB-dep_OMP_SusC/RagA_CS"/>
</dbReference>
<evidence type="ECO:0000256" key="7">
    <source>
        <dbReference type="PROSITE-ProRule" id="PRU01360"/>
    </source>
</evidence>
<dbReference type="GO" id="GO:0009279">
    <property type="term" value="C:cell outer membrane"/>
    <property type="evidence" value="ECO:0007669"/>
    <property type="project" value="UniProtKB-SubCell"/>
</dbReference>
<keyword evidence="2 7" id="KW-0813">Transport</keyword>
<comment type="subcellular location">
    <subcellularLocation>
        <location evidence="1 7">Cell outer membrane</location>
        <topology evidence="1 7">Multi-pass membrane protein</topology>
    </subcellularLocation>
</comment>
<dbReference type="InterPro" id="IPR036942">
    <property type="entry name" value="Beta-barrel_TonB_sf"/>
</dbReference>
<dbReference type="InterPro" id="IPR008969">
    <property type="entry name" value="CarboxyPept-like_regulatory"/>
</dbReference>
<evidence type="ECO:0000256" key="5">
    <source>
        <dbReference type="ARBA" id="ARBA00023136"/>
    </source>
</evidence>
<dbReference type="Proteomes" id="UP000070319">
    <property type="component" value="Unassembled WGS sequence"/>
</dbReference>
<dbReference type="AlphaFoldDB" id="A0A139LTB4"/>
<keyword evidence="5 7" id="KW-0472">Membrane</keyword>
<comment type="similarity">
    <text evidence="7">Belongs to the TonB-dependent receptor family.</text>
</comment>
<reference evidence="9 10" key="1">
    <citation type="submission" date="2016-02" db="EMBL/GenBank/DDBJ databases">
        <authorList>
            <person name="Wen L."/>
            <person name="He K."/>
            <person name="Yang H."/>
        </authorList>
    </citation>
    <scope>NUCLEOTIDE SEQUENCE [LARGE SCALE GENOMIC DNA]</scope>
    <source>
        <strain evidence="9 10">KLE1704</strain>
    </source>
</reference>
<dbReference type="InterPro" id="IPR012910">
    <property type="entry name" value="Plug_dom"/>
</dbReference>
<evidence type="ECO:0000256" key="3">
    <source>
        <dbReference type="ARBA" id="ARBA00022452"/>
    </source>
</evidence>
<evidence type="ECO:0000256" key="2">
    <source>
        <dbReference type="ARBA" id="ARBA00022448"/>
    </source>
</evidence>
<dbReference type="Pfam" id="PF07715">
    <property type="entry name" value="Plug"/>
    <property type="match status" value="1"/>
</dbReference>
<comment type="caution">
    <text evidence="9">The sequence shown here is derived from an EMBL/GenBank/DDBJ whole genome shotgun (WGS) entry which is preliminary data.</text>
</comment>
<evidence type="ECO:0000259" key="8">
    <source>
        <dbReference type="Pfam" id="PF07715"/>
    </source>
</evidence>
<dbReference type="InterPro" id="IPR039426">
    <property type="entry name" value="TonB-dep_rcpt-like"/>
</dbReference>